<sequence length="379" mass="40476">MKPTFADEKKLKEDLKENPADWETRKRLAHLLYDQERFTDAANLVWGAEEIPNIDLELAFAARVLAKAAPRKAIRLLTALLELNQGKAVQNLGLANALLHHGMVLQAARFYGAAMEADPELGNPDLEHFILWTDDEESLWGNFKNRRPTLGELPWMKRSMEESMRLTASVSRHTTPIKVASLAPALGEDLSNELYEQTAAKSAQPSPPPAVTIPMDRVAPKDRLFDPDLGAPAAEPAKKRAARPAAKKAATKTATKAAAVPQPDLSASTPAPDLPSTPAPALRPPDFAAPPAGSPRQPDLPPGSGAPPAAAPRKLDLPQLGEQSVAAKMPVPPPSLPGGAKAPPRPASPDLPGLTKLKLTPSHPSKLKMPPSVKSGEES</sequence>
<protein>
    <submittedName>
        <fullName evidence="2">Uncharacterized protein</fullName>
    </submittedName>
</protein>
<name>A0ABU9ANG1_9BACT</name>
<dbReference type="EMBL" id="JBBUKT010000001">
    <property type="protein sequence ID" value="MEK7949242.1"/>
    <property type="molecule type" value="Genomic_DNA"/>
</dbReference>
<dbReference type="Gene3D" id="1.25.40.10">
    <property type="entry name" value="Tetratricopeptide repeat domain"/>
    <property type="match status" value="1"/>
</dbReference>
<reference evidence="2 3" key="1">
    <citation type="submission" date="2024-04" db="EMBL/GenBank/DDBJ databases">
        <title>Luteolibacter sp. isolated from soil.</title>
        <authorList>
            <person name="An J."/>
        </authorList>
    </citation>
    <scope>NUCLEOTIDE SEQUENCE [LARGE SCALE GENOMIC DNA]</scope>
    <source>
        <strain evidence="2 3">Y139</strain>
    </source>
</reference>
<comment type="caution">
    <text evidence="2">The sequence shown here is derived from an EMBL/GenBank/DDBJ whole genome shotgun (WGS) entry which is preliminary data.</text>
</comment>
<feature type="compositionally biased region" description="Basic residues" evidence="1">
    <location>
        <begin position="239"/>
        <end position="250"/>
    </location>
</feature>
<dbReference type="InterPro" id="IPR011990">
    <property type="entry name" value="TPR-like_helical_dom_sf"/>
</dbReference>
<evidence type="ECO:0000313" key="2">
    <source>
        <dbReference type="EMBL" id="MEK7949242.1"/>
    </source>
</evidence>
<evidence type="ECO:0000256" key="1">
    <source>
        <dbReference type="SAM" id="MobiDB-lite"/>
    </source>
</evidence>
<dbReference type="Proteomes" id="UP001371305">
    <property type="component" value="Unassembled WGS sequence"/>
</dbReference>
<keyword evidence="3" id="KW-1185">Reference proteome</keyword>
<evidence type="ECO:0000313" key="3">
    <source>
        <dbReference type="Proteomes" id="UP001371305"/>
    </source>
</evidence>
<feature type="compositionally biased region" description="Pro residues" evidence="1">
    <location>
        <begin position="272"/>
        <end position="283"/>
    </location>
</feature>
<organism evidence="2 3">
    <name type="scientific">Luteolibacter soli</name>
    <dbReference type="NCBI Taxonomy" id="3135280"/>
    <lineage>
        <taxon>Bacteria</taxon>
        <taxon>Pseudomonadati</taxon>
        <taxon>Verrucomicrobiota</taxon>
        <taxon>Verrucomicrobiia</taxon>
        <taxon>Verrucomicrobiales</taxon>
        <taxon>Verrucomicrobiaceae</taxon>
        <taxon>Luteolibacter</taxon>
    </lineage>
</organism>
<dbReference type="RefSeq" id="WP_341402662.1">
    <property type="nucleotide sequence ID" value="NZ_JBBUKT010000001.1"/>
</dbReference>
<accession>A0ABU9ANG1</accession>
<gene>
    <name evidence="2" type="ORF">WKV53_01970</name>
</gene>
<feature type="region of interest" description="Disordered" evidence="1">
    <location>
        <begin position="221"/>
        <end position="379"/>
    </location>
</feature>
<dbReference type="SUPFAM" id="SSF48452">
    <property type="entry name" value="TPR-like"/>
    <property type="match status" value="1"/>
</dbReference>
<proteinExistence type="predicted"/>